<dbReference type="AlphaFoldDB" id="A0A6D2KAU7"/>
<reference evidence="2" key="1">
    <citation type="submission" date="2020-01" db="EMBL/GenBank/DDBJ databases">
        <authorList>
            <person name="Mishra B."/>
        </authorList>
    </citation>
    <scope>NUCLEOTIDE SEQUENCE [LARGE SCALE GENOMIC DNA]</scope>
</reference>
<feature type="region of interest" description="Disordered" evidence="1">
    <location>
        <begin position="57"/>
        <end position="78"/>
    </location>
</feature>
<dbReference type="OrthoDB" id="1923904at2759"/>
<accession>A0A6D2KAU7</accession>
<dbReference type="EMBL" id="CACVBM020001440">
    <property type="protein sequence ID" value="CAA7050163.1"/>
    <property type="molecule type" value="Genomic_DNA"/>
</dbReference>
<comment type="caution">
    <text evidence="2">The sequence shown here is derived from an EMBL/GenBank/DDBJ whole genome shotgun (WGS) entry which is preliminary data.</text>
</comment>
<name>A0A6D2KAU7_9BRAS</name>
<evidence type="ECO:0000256" key="1">
    <source>
        <dbReference type="SAM" id="MobiDB-lite"/>
    </source>
</evidence>
<keyword evidence="3" id="KW-1185">Reference proteome</keyword>
<protein>
    <submittedName>
        <fullName evidence="2">Uncharacterized protein</fullName>
    </submittedName>
</protein>
<proteinExistence type="predicted"/>
<sequence>MTRIAFPNLDPTDPFHASFVAVQGNADHGVKLKTGLSSAHRLQRRLSSDLRPLAAADLAGDGIPSEERRRTSSSTPDESIRQVMYLNCWSQG</sequence>
<dbReference type="InterPro" id="IPR022251">
    <property type="entry name" value="DUF3774_wound-induced"/>
</dbReference>
<gene>
    <name evidence="2" type="ORF">MERR_LOCUS37398</name>
</gene>
<organism evidence="2 3">
    <name type="scientific">Microthlaspi erraticum</name>
    <dbReference type="NCBI Taxonomy" id="1685480"/>
    <lineage>
        <taxon>Eukaryota</taxon>
        <taxon>Viridiplantae</taxon>
        <taxon>Streptophyta</taxon>
        <taxon>Embryophyta</taxon>
        <taxon>Tracheophyta</taxon>
        <taxon>Spermatophyta</taxon>
        <taxon>Magnoliopsida</taxon>
        <taxon>eudicotyledons</taxon>
        <taxon>Gunneridae</taxon>
        <taxon>Pentapetalae</taxon>
        <taxon>rosids</taxon>
        <taxon>malvids</taxon>
        <taxon>Brassicales</taxon>
        <taxon>Brassicaceae</taxon>
        <taxon>Coluteocarpeae</taxon>
        <taxon>Microthlaspi</taxon>
    </lineage>
</organism>
<evidence type="ECO:0000313" key="2">
    <source>
        <dbReference type="EMBL" id="CAA7050163.1"/>
    </source>
</evidence>
<evidence type="ECO:0000313" key="3">
    <source>
        <dbReference type="Proteomes" id="UP000467841"/>
    </source>
</evidence>
<dbReference type="Proteomes" id="UP000467841">
    <property type="component" value="Unassembled WGS sequence"/>
</dbReference>
<dbReference type="Pfam" id="PF12609">
    <property type="entry name" value="DUF3774"/>
    <property type="match status" value="1"/>
</dbReference>